<dbReference type="PROSITE" id="PS50041">
    <property type="entry name" value="C_TYPE_LECTIN_2"/>
    <property type="match status" value="1"/>
</dbReference>
<reference evidence="3" key="1">
    <citation type="journal article" date="2008" name="Nature">
        <title>The amphioxus genome and the evolution of the chordate karyotype.</title>
        <authorList>
            <consortium name="US DOE Joint Genome Institute (JGI-PGF)"/>
            <person name="Putnam N.H."/>
            <person name="Butts T."/>
            <person name="Ferrier D.E.K."/>
            <person name="Furlong R.F."/>
            <person name="Hellsten U."/>
            <person name="Kawashima T."/>
            <person name="Robinson-Rechavi M."/>
            <person name="Shoguchi E."/>
            <person name="Terry A."/>
            <person name="Yu J.-K."/>
            <person name="Benito-Gutierrez E.L."/>
            <person name="Dubchak I."/>
            <person name="Garcia-Fernandez J."/>
            <person name="Gibson-Brown J.J."/>
            <person name="Grigoriev I.V."/>
            <person name="Horton A.C."/>
            <person name="de Jong P.J."/>
            <person name="Jurka J."/>
            <person name="Kapitonov V.V."/>
            <person name="Kohara Y."/>
            <person name="Kuroki Y."/>
            <person name="Lindquist E."/>
            <person name="Lucas S."/>
            <person name="Osoegawa K."/>
            <person name="Pennacchio L.A."/>
            <person name="Salamov A.A."/>
            <person name="Satou Y."/>
            <person name="Sauka-Spengler T."/>
            <person name="Schmutz J."/>
            <person name="Shin-I T."/>
            <person name="Toyoda A."/>
            <person name="Bronner-Fraser M."/>
            <person name="Fujiyama A."/>
            <person name="Holland L.Z."/>
            <person name="Holland P.W.H."/>
            <person name="Satoh N."/>
            <person name="Rokhsar D.S."/>
        </authorList>
    </citation>
    <scope>NUCLEOTIDE SEQUENCE [LARGE SCALE GENOMIC DNA]</scope>
    <source>
        <strain evidence="3">S238N-H82</strain>
        <tissue evidence="3">Testes</tissue>
    </source>
</reference>
<dbReference type="InterPro" id="IPR018378">
    <property type="entry name" value="C-type_lectin_CS"/>
</dbReference>
<gene>
    <name evidence="3" type="ORF">BRAFLDRAFT_213443</name>
</gene>
<dbReference type="PANTHER" id="PTHR22801">
    <property type="entry name" value="LITHOSTATHINE"/>
    <property type="match status" value="1"/>
</dbReference>
<sequence>CYKHFAEGKTYDQARRTCSDDGGLLAVPKDSKTNSFIVKLGSGNRWIGLNDVTNEGRWIFVDGQTLDSTGFSNWNPAEPNGGRGENCAAFSWKGSKWEDWPCSTQMPFTCQIDQG</sequence>
<protein>
    <recommendedName>
        <fullName evidence="2">C-type lectin domain-containing protein</fullName>
    </recommendedName>
</protein>
<proteinExistence type="predicted"/>
<dbReference type="PANTHER" id="PTHR22801:SF63">
    <property type="entry name" value="C-TYPE LECTIN DOMAIN-CONTAINING PROTEIN"/>
    <property type="match status" value="1"/>
</dbReference>
<organism>
    <name type="scientific">Branchiostoma floridae</name>
    <name type="common">Florida lancelet</name>
    <name type="synonym">Amphioxus</name>
    <dbReference type="NCBI Taxonomy" id="7739"/>
    <lineage>
        <taxon>Eukaryota</taxon>
        <taxon>Metazoa</taxon>
        <taxon>Chordata</taxon>
        <taxon>Cephalochordata</taxon>
        <taxon>Leptocardii</taxon>
        <taxon>Amphioxiformes</taxon>
        <taxon>Branchiostomatidae</taxon>
        <taxon>Branchiostoma</taxon>
    </lineage>
</organism>
<dbReference type="Pfam" id="PF00059">
    <property type="entry name" value="Lectin_C"/>
    <property type="match status" value="1"/>
</dbReference>
<feature type="non-terminal residue" evidence="3">
    <location>
        <position position="1"/>
    </location>
</feature>
<evidence type="ECO:0000313" key="3">
    <source>
        <dbReference type="EMBL" id="EEN63962.1"/>
    </source>
</evidence>
<keyword evidence="1" id="KW-1015">Disulfide bond</keyword>
<evidence type="ECO:0000259" key="2">
    <source>
        <dbReference type="PROSITE" id="PS50041"/>
    </source>
</evidence>
<dbReference type="EMBL" id="GG666488">
    <property type="protein sequence ID" value="EEN63962.1"/>
    <property type="molecule type" value="Genomic_DNA"/>
</dbReference>
<dbReference type="Gene3D" id="3.10.100.10">
    <property type="entry name" value="Mannose-Binding Protein A, subunit A"/>
    <property type="match status" value="1"/>
</dbReference>
<feature type="domain" description="C-type lectin" evidence="2">
    <location>
        <begin position="1"/>
        <end position="111"/>
    </location>
</feature>
<dbReference type="InterPro" id="IPR016187">
    <property type="entry name" value="CTDL_fold"/>
</dbReference>
<dbReference type="PROSITE" id="PS00615">
    <property type="entry name" value="C_TYPE_LECTIN_1"/>
    <property type="match status" value="1"/>
</dbReference>
<accession>C3Y6K2</accession>
<dbReference type="SUPFAM" id="SSF56436">
    <property type="entry name" value="C-type lectin-like"/>
    <property type="match status" value="1"/>
</dbReference>
<evidence type="ECO:0000256" key="1">
    <source>
        <dbReference type="ARBA" id="ARBA00023157"/>
    </source>
</evidence>
<dbReference type="AlphaFoldDB" id="C3Y6K2"/>
<dbReference type="CDD" id="cd00037">
    <property type="entry name" value="CLECT"/>
    <property type="match status" value="1"/>
</dbReference>
<dbReference type="InterPro" id="IPR050801">
    <property type="entry name" value="Ca-Dep_Lectins_ImmuneDev"/>
</dbReference>
<dbReference type="InParanoid" id="C3Y6K2"/>
<dbReference type="InterPro" id="IPR016186">
    <property type="entry name" value="C-type_lectin-like/link_sf"/>
</dbReference>
<dbReference type="InterPro" id="IPR001304">
    <property type="entry name" value="C-type_lectin-like"/>
</dbReference>
<name>C3Y6K2_BRAFL</name>
<dbReference type="SMART" id="SM00034">
    <property type="entry name" value="CLECT"/>
    <property type="match status" value="1"/>
</dbReference>